<dbReference type="Proteomes" id="UP000199611">
    <property type="component" value="Unassembled WGS sequence"/>
</dbReference>
<dbReference type="RefSeq" id="WP_093394138.1">
    <property type="nucleotide sequence ID" value="NZ_FOUU01000002.1"/>
</dbReference>
<keyword evidence="3" id="KW-1185">Reference proteome</keyword>
<dbReference type="AlphaFoldDB" id="A0A1I4SSZ6"/>
<dbReference type="EMBL" id="FOUU01000002">
    <property type="protein sequence ID" value="SFM67499.1"/>
    <property type="molecule type" value="Genomic_DNA"/>
</dbReference>
<evidence type="ECO:0000256" key="1">
    <source>
        <dbReference type="SAM" id="SignalP"/>
    </source>
</evidence>
<dbReference type="STRING" id="39841.SAMN05660836_01144"/>
<dbReference type="OrthoDB" id="5456013at2"/>
<feature type="chain" id="PRO_5011470374" evidence="1">
    <location>
        <begin position="22"/>
        <end position="207"/>
    </location>
</feature>
<evidence type="ECO:0000313" key="2">
    <source>
        <dbReference type="EMBL" id="SFM67499.1"/>
    </source>
</evidence>
<sequence length="207" mass="23465">MKVKILSLLALITFSGSFAFALGNASRIPMSIAHFKLGEPIDKYAASINAGFPFHDADYPYLTHYEILPFEGFSGGFVATGNCTGSSKIVRIKLKYADSSEEFFQRIKKELEKRYGKPQVYRGDPFHVFVSWKWRFEDKKGKVVSMILEHYSGRGEEYASGTAIKLNYISEIRREESCFKKHRIGIAPDGSGKKSTKALDIDYFLPY</sequence>
<organism evidence="2 3">
    <name type="scientific">Thermodesulforhabdus norvegica</name>
    <dbReference type="NCBI Taxonomy" id="39841"/>
    <lineage>
        <taxon>Bacteria</taxon>
        <taxon>Pseudomonadati</taxon>
        <taxon>Thermodesulfobacteriota</taxon>
        <taxon>Syntrophobacteria</taxon>
        <taxon>Syntrophobacterales</taxon>
        <taxon>Thermodesulforhabdaceae</taxon>
        <taxon>Thermodesulforhabdus</taxon>
    </lineage>
</organism>
<keyword evidence="1" id="KW-0732">Signal</keyword>
<reference evidence="2 3" key="1">
    <citation type="submission" date="2016-10" db="EMBL/GenBank/DDBJ databases">
        <authorList>
            <person name="de Groot N.N."/>
        </authorList>
    </citation>
    <scope>NUCLEOTIDE SEQUENCE [LARGE SCALE GENOMIC DNA]</scope>
    <source>
        <strain evidence="2 3">DSM 9990</strain>
    </source>
</reference>
<accession>A0A1I4SSZ6</accession>
<proteinExistence type="predicted"/>
<gene>
    <name evidence="2" type="ORF">SAMN05660836_01144</name>
</gene>
<name>A0A1I4SSZ6_9BACT</name>
<feature type="signal peptide" evidence="1">
    <location>
        <begin position="1"/>
        <end position="21"/>
    </location>
</feature>
<evidence type="ECO:0000313" key="3">
    <source>
        <dbReference type="Proteomes" id="UP000199611"/>
    </source>
</evidence>
<protein>
    <submittedName>
        <fullName evidence="2">Uncharacterized protein</fullName>
    </submittedName>
</protein>